<protein>
    <submittedName>
        <fullName evidence="3">Uncharacterized protein</fullName>
    </submittedName>
</protein>
<proteinExistence type="predicted"/>
<dbReference type="Pfam" id="PF03571">
    <property type="entry name" value="Peptidase_M49"/>
    <property type="match status" value="1"/>
</dbReference>
<dbReference type="InterPro" id="IPR039461">
    <property type="entry name" value="Peptidase_M49"/>
</dbReference>
<reference evidence="3" key="1">
    <citation type="submission" date="2020-11" db="EMBL/GenBank/DDBJ databases">
        <authorList>
            <person name="Tran Van P."/>
        </authorList>
    </citation>
    <scope>NUCLEOTIDE SEQUENCE</scope>
</reference>
<evidence type="ECO:0000313" key="3">
    <source>
        <dbReference type="EMBL" id="CAD7588435.1"/>
    </source>
</evidence>
<dbReference type="AlphaFoldDB" id="A0A7R9JSE9"/>
<dbReference type="EMBL" id="OE839742">
    <property type="protein sequence ID" value="CAD7588435.1"/>
    <property type="molecule type" value="Genomic_DNA"/>
</dbReference>
<organism evidence="3">
    <name type="scientific">Timema genevievae</name>
    <name type="common">Walking stick</name>
    <dbReference type="NCBI Taxonomy" id="629358"/>
    <lineage>
        <taxon>Eukaryota</taxon>
        <taxon>Metazoa</taxon>
        <taxon>Ecdysozoa</taxon>
        <taxon>Arthropoda</taxon>
        <taxon>Hexapoda</taxon>
        <taxon>Insecta</taxon>
        <taxon>Pterygota</taxon>
        <taxon>Neoptera</taxon>
        <taxon>Polyneoptera</taxon>
        <taxon>Phasmatodea</taxon>
        <taxon>Timematodea</taxon>
        <taxon>Timematoidea</taxon>
        <taxon>Timematidae</taxon>
        <taxon>Timema</taxon>
    </lineage>
</organism>
<accession>A0A7R9JSE9</accession>
<evidence type="ECO:0000256" key="2">
    <source>
        <dbReference type="ARBA" id="ARBA00022801"/>
    </source>
</evidence>
<dbReference type="GO" id="GO:0046872">
    <property type="term" value="F:metal ion binding"/>
    <property type="evidence" value="ECO:0007669"/>
    <property type="project" value="UniProtKB-KW"/>
</dbReference>
<sequence length="92" mass="10642">MDLYCSWVADSCLQQREETRVYKATADLESAKNMYNKYAEVPEDGPYPFAKWRAIALAQKKPRKILVQANTKEDDLMPLMDASERQVLLSVR</sequence>
<name>A0A7R9JSE9_TIMGE</name>
<evidence type="ECO:0000256" key="1">
    <source>
        <dbReference type="ARBA" id="ARBA00022723"/>
    </source>
</evidence>
<dbReference type="GO" id="GO:0016787">
    <property type="term" value="F:hydrolase activity"/>
    <property type="evidence" value="ECO:0007669"/>
    <property type="project" value="UniProtKB-KW"/>
</dbReference>
<keyword evidence="2" id="KW-0378">Hydrolase</keyword>
<gene>
    <name evidence="3" type="ORF">TGEB3V08_LOCUS2505</name>
</gene>
<keyword evidence="1" id="KW-0479">Metal-binding</keyword>